<dbReference type="PANTHER" id="PTHR39200">
    <property type="entry name" value="HYPOTHETICAL EXPORTED PROTEIN"/>
    <property type="match status" value="1"/>
</dbReference>
<accession>A0ABY6IX66</accession>
<evidence type="ECO:0000313" key="4">
    <source>
        <dbReference type="Proteomes" id="UP001162741"/>
    </source>
</evidence>
<dbReference type="Gene3D" id="2.160.20.120">
    <property type="match status" value="1"/>
</dbReference>
<proteinExistence type="predicted"/>
<dbReference type="RefSeq" id="WP_264280323.1">
    <property type="nucleotide sequence ID" value="NZ_CP107006.1"/>
</dbReference>
<keyword evidence="1" id="KW-0732">Signal</keyword>
<dbReference type="Pfam" id="PF10988">
    <property type="entry name" value="DUF2807"/>
    <property type="match status" value="1"/>
</dbReference>
<reference evidence="3" key="1">
    <citation type="submission" date="2022-10" db="EMBL/GenBank/DDBJ databases">
        <title>Chitinophaga sp. nov., isolated from soil.</title>
        <authorList>
            <person name="Jeon C.O."/>
        </authorList>
    </citation>
    <scope>NUCLEOTIDE SEQUENCE</scope>
    <source>
        <strain evidence="3">R8</strain>
    </source>
</reference>
<evidence type="ECO:0000259" key="2">
    <source>
        <dbReference type="Pfam" id="PF10988"/>
    </source>
</evidence>
<dbReference type="EMBL" id="CP107006">
    <property type="protein sequence ID" value="UYQ91980.1"/>
    <property type="molecule type" value="Genomic_DNA"/>
</dbReference>
<feature type="chain" id="PRO_5046133051" evidence="1">
    <location>
        <begin position="18"/>
        <end position="239"/>
    </location>
</feature>
<organism evidence="3 4">
    <name type="scientific">Chitinophaga horti</name>
    <dbReference type="NCBI Taxonomy" id="2920382"/>
    <lineage>
        <taxon>Bacteria</taxon>
        <taxon>Pseudomonadati</taxon>
        <taxon>Bacteroidota</taxon>
        <taxon>Chitinophagia</taxon>
        <taxon>Chitinophagales</taxon>
        <taxon>Chitinophagaceae</taxon>
        <taxon>Chitinophaga</taxon>
    </lineage>
</organism>
<dbReference type="PANTHER" id="PTHR39200:SF1">
    <property type="entry name" value="AUTO-TRANSPORTER ADHESIN HEAD GIN DOMAIN-CONTAINING PROTEIN-RELATED"/>
    <property type="match status" value="1"/>
</dbReference>
<feature type="domain" description="Putative auto-transporter adhesin head GIN" evidence="2">
    <location>
        <begin position="39"/>
        <end position="224"/>
    </location>
</feature>
<evidence type="ECO:0000313" key="3">
    <source>
        <dbReference type="EMBL" id="UYQ91980.1"/>
    </source>
</evidence>
<keyword evidence="4" id="KW-1185">Reference proteome</keyword>
<gene>
    <name evidence="3" type="ORF">MKQ68_17995</name>
</gene>
<sequence length="239" mass="24974">MKMRLMLLCLCAMTAFGTSCRKEINGDGPTKTETRTATDFTALTVSVPAEVVVTQDPTYKLTIEAQNNILDVITSSVQAKELRIKFKDNKNIGDHEKIVIKVSAPMFNKLTINGAGEITSSNALTGTDLSLKTTGASKIRLLSATMTASLDAYISGSGDIEVLAGQAASGRLTTSGSGNINMIDVTVKKVTASITGAGNIRSDATDELKVKIAGSGSVFYKGTPAIDSEVSGSGSVKKI</sequence>
<dbReference type="InterPro" id="IPR021255">
    <property type="entry name" value="DUF2807"/>
</dbReference>
<protein>
    <submittedName>
        <fullName evidence="3">DUF2807 domain-containing protein</fullName>
    </submittedName>
</protein>
<name>A0ABY6IX66_9BACT</name>
<feature type="signal peptide" evidence="1">
    <location>
        <begin position="1"/>
        <end position="17"/>
    </location>
</feature>
<evidence type="ECO:0000256" key="1">
    <source>
        <dbReference type="SAM" id="SignalP"/>
    </source>
</evidence>
<dbReference type="Proteomes" id="UP001162741">
    <property type="component" value="Chromosome"/>
</dbReference>
<dbReference type="PROSITE" id="PS51257">
    <property type="entry name" value="PROKAR_LIPOPROTEIN"/>
    <property type="match status" value="1"/>
</dbReference>